<dbReference type="GO" id="GO:0046872">
    <property type="term" value="F:metal ion binding"/>
    <property type="evidence" value="ECO:0007669"/>
    <property type="project" value="UniProtKB-KW"/>
</dbReference>
<dbReference type="EMBL" id="VWPK01000010">
    <property type="protein sequence ID" value="KAA5612782.1"/>
    <property type="molecule type" value="Genomic_DNA"/>
</dbReference>
<feature type="transmembrane region" description="Helical" evidence="7">
    <location>
        <begin position="64"/>
        <end position="89"/>
    </location>
</feature>
<evidence type="ECO:0000256" key="7">
    <source>
        <dbReference type="SAM" id="Phobius"/>
    </source>
</evidence>
<keyword evidence="5" id="KW-0408">Iron</keyword>
<comment type="caution">
    <text evidence="9">The sequence shown here is derived from an EMBL/GenBank/DDBJ whole genome shotgun (WGS) entry which is preliminary data.</text>
</comment>
<dbReference type="GO" id="GO:0051539">
    <property type="term" value="F:4 iron, 4 sulfur cluster binding"/>
    <property type="evidence" value="ECO:0007669"/>
    <property type="project" value="UniProtKB-KW"/>
</dbReference>
<feature type="domain" description="4Fe-4S ferredoxin-type" evidence="8">
    <location>
        <begin position="144"/>
        <end position="183"/>
    </location>
</feature>
<evidence type="ECO:0000256" key="4">
    <source>
        <dbReference type="ARBA" id="ARBA00022982"/>
    </source>
</evidence>
<accession>A0A5M6IWW1</accession>
<evidence type="ECO:0000256" key="5">
    <source>
        <dbReference type="ARBA" id="ARBA00023004"/>
    </source>
</evidence>
<dbReference type="Pfam" id="PF12801">
    <property type="entry name" value="Fer4_5"/>
    <property type="match status" value="2"/>
</dbReference>
<dbReference type="RefSeq" id="WP_150040315.1">
    <property type="nucleotide sequence ID" value="NZ_OW485601.1"/>
</dbReference>
<organism evidence="9 10">
    <name type="scientific">Rhodovastum atsumiense</name>
    <dbReference type="NCBI Taxonomy" id="504468"/>
    <lineage>
        <taxon>Bacteria</taxon>
        <taxon>Pseudomonadati</taxon>
        <taxon>Pseudomonadota</taxon>
        <taxon>Alphaproteobacteria</taxon>
        <taxon>Acetobacterales</taxon>
        <taxon>Acetobacteraceae</taxon>
        <taxon>Rhodovastum</taxon>
    </lineage>
</organism>
<evidence type="ECO:0000256" key="1">
    <source>
        <dbReference type="ARBA" id="ARBA00022448"/>
    </source>
</evidence>
<dbReference type="GO" id="GO:0005886">
    <property type="term" value="C:plasma membrane"/>
    <property type="evidence" value="ECO:0007669"/>
    <property type="project" value="TreeGrafter"/>
</dbReference>
<gene>
    <name evidence="9" type="ORF">F1189_08585</name>
</gene>
<feature type="transmembrane region" description="Helical" evidence="7">
    <location>
        <begin position="259"/>
        <end position="278"/>
    </location>
</feature>
<feature type="transmembrane region" description="Helical" evidence="7">
    <location>
        <begin position="407"/>
        <end position="425"/>
    </location>
</feature>
<proteinExistence type="predicted"/>
<evidence type="ECO:0000256" key="6">
    <source>
        <dbReference type="ARBA" id="ARBA00023014"/>
    </source>
</evidence>
<dbReference type="PANTHER" id="PTHR30176">
    <property type="entry name" value="FERREDOXIN-TYPE PROTEIN NAPH"/>
    <property type="match status" value="1"/>
</dbReference>
<keyword evidence="1" id="KW-0813">Transport</keyword>
<protein>
    <submittedName>
        <fullName evidence="9">4Fe-4S binding protein</fullName>
    </submittedName>
</protein>
<keyword evidence="6" id="KW-0411">Iron-sulfur</keyword>
<evidence type="ECO:0000313" key="10">
    <source>
        <dbReference type="Proteomes" id="UP000325255"/>
    </source>
</evidence>
<dbReference type="OrthoDB" id="9806398at2"/>
<evidence type="ECO:0000313" key="9">
    <source>
        <dbReference type="EMBL" id="KAA5612782.1"/>
    </source>
</evidence>
<feature type="transmembrane region" description="Helical" evidence="7">
    <location>
        <begin position="373"/>
        <end position="395"/>
    </location>
</feature>
<keyword evidence="3" id="KW-0479">Metal-binding</keyword>
<reference evidence="9 10" key="1">
    <citation type="submission" date="2019-09" db="EMBL/GenBank/DDBJ databases">
        <title>Genome sequence of Rhodovastum atsumiense, a diverse member of the Acetobacteraceae family of non-sulfur purple photosynthetic bacteria.</title>
        <authorList>
            <person name="Meyer T."/>
            <person name="Kyndt J."/>
        </authorList>
    </citation>
    <scope>NUCLEOTIDE SEQUENCE [LARGE SCALE GENOMIC DNA]</scope>
    <source>
        <strain evidence="9 10">DSM 21279</strain>
    </source>
</reference>
<evidence type="ECO:0000256" key="3">
    <source>
        <dbReference type="ARBA" id="ARBA00022723"/>
    </source>
</evidence>
<dbReference type="PANTHER" id="PTHR30176:SF3">
    <property type="entry name" value="FERREDOXIN-TYPE PROTEIN NAPH"/>
    <property type="match status" value="1"/>
</dbReference>
<feature type="transmembrane region" description="Helical" evidence="7">
    <location>
        <begin position="437"/>
        <end position="457"/>
    </location>
</feature>
<dbReference type="AlphaFoldDB" id="A0A5M6IWW1"/>
<feature type="transmembrane region" description="Helical" evidence="7">
    <location>
        <begin position="140"/>
        <end position="159"/>
    </location>
</feature>
<name>A0A5M6IWW1_9PROT</name>
<keyword evidence="7" id="KW-0472">Membrane</keyword>
<evidence type="ECO:0000259" key="8">
    <source>
        <dbReference type="Pfam" id="PF12801"/>
    </source>
</evidence>
<keyword evidence="7" id="KW-1133">Transmembrane helix</keyword>
<evidence type="ECO:0000256" key="2">
    <source>
        <dbReference type="ARBA" id="ARBA00022485"/>
    </source>
</evidence>
<dbReference type="InterPro" id="IPR017896">
    <property type="entry name" value="4Fe4S_Fe-S-bd"/>
</dbReference>
<dbReference type="InterPro" id="IPR051684">
    <property type="entry name" value="Electron_Trans/Redox"/>
</dbReference>
<sequence>MLDARRGLADRLERFLAHHHDKFLISQFIFLIVFVSIIFVPPFLGEPALEDTRYTHWGLFANYLLWSLWFPLVLISVVFTGRSWCGIFCPMGASSEWASRYGLHRPIPSWMRWEGTPHVSFLIITILGQTTGVREHPESVMLLFGGMFACAVLFGVLFAQGKRAWCRHTCPVGLLLGLFSRLGVVQFWPKRRAPGENRYAERGMCPTMIDINRKDESRHCIECFKCVHPESGGGQKMSFRRPGMEIEQIRHYNPNVMEVAFFFIGIGTALGGFLWLVLESYQEMRQNLGVWALSHGHSWIGGTGPSWLMSVHPERGEVFNWLDFILISGYMLVWAGGTAVVLGLATLASAYLAGSKAATGTLYQRFLELGYQYAPVCLVSLIIGLGYNLFLPLGYFGDSAPDIAKEVLLAMGLLWSVHLGNRILAEQNVRGFRRVMALLPGIAGSAATGFAWWIAIFGPPGAG</sequence>
<keyword evidence="10" id="KW-1185">Reference proteome</keyword>
<keyword evidence="4" id="KW-0249">Electron transport</keyword>
<keyword evidence="7" id="KW-0812">Transmembrane</keyword>
<keyword evidence="2" id="KW-0004">4Fe-4S</keyword>
<feature type="domain" description="4Fe-4S ferredoxin-type" evidence="8">
    <location>
        <begin position="65"/>
        <end position="105"/>
    </location>
</feature>
<feature type="transmembrane region" description="Helical" evidence="7">
    <location>
        <begin position="23"/>
        <end position="44"/>
    </location>
</feature>
<feature type="transmembrane region" description="Helical" evidence="7">
    <location>
        <begin position="329"/>
        <end position="352"/>
    </location>
</feature>
<dbReference type="Proteomes" id="UP000325255">
    <property type="component" value="Unassembled WGS sequence"/>
</dbReference>